<gene>
    <name evidence="2" type="ORF">BDV95DRAFT_101367</name>
</gene>
<proteinExistence type="predicted"/>
<feature type="region of interest" description="Disordered" evidence="1">
    <location>
        <begin position="1"/>
        <end position="21"/>
    </location>
</feature>
<protein>
    <submittedName>
        <fullName evidence="2">Uncharacterized protein</fullName>
    </submittedName>
</protein>
<accession>A0A7C8I6K3</accession>
<feature type="compositionally biased region" description="Basic residues" evidence="1">
    <location>
        <begin position="1"/>
        <end position="13"/>
    </location>
</feature>
<evidence type="ECO:0000313" key="2">
    <source>
        <dbReference type="EMBL" id="KAF2869472.1"/>
    </source>
</evidence>
<dbReference type="Proteomes" id="UP000481861">
    <property type="component" value="Unassembled WGS sequence"/>
</dbReference>
<name>A0A7C8I6K3_9PLEO</name>
<evidence type="ECO:0000313" key="3">
    <source>
        <dbReference type="Proteomes" id="UP000481861"/>
    </source>
</evidence>
<dbReference type="AlphaFoldDB" id="A0A7C8I6K3"/>
<organism evidence="2 3">
    <name type="scientific">Massariosphaeria phaeospora</name>
    <dbReference type="NCBI Taxonomy" id="100035"/>
    <lineage>
        <taxon>Eukaryota</taxon>
        <taxon>Fungi</taxon>
        <taxon>Dikarya</taxon>
        <taxon>Ascomycota</taxon>
        <taxon>Pezizomycotina</taxon>
        <taxon>Dothideomycetes</taxon>
        <taxon>Pleosporomycetidae</taxon>
        <taxon>Pleosporales</taxon>
        <taxon>Pleosporales incertae sedis</taxon>
        <taxon>Massariosphaeria</taxon>
    </lineage>
</organism>
<sequence>MHYRHANLPHHSTHQTPQHSFSPHPWPRMTFYYSPPPRGDPVRNRPPQLSRRSRAYTPHSHAHAHLSLRLPLHQQSKSKAQTHACCGSHFLDRLTRSQRHMCIRTHIFHHLLLSSPSFMEFSRPLFLSFSATNLFAKSALHRHAYSLQAFLSFLFFCPFFL</sequence>
<keyword evidence="3" id="KW-1185">Reference proteome</keyword>
<evidence type="ECO:0000256" key="1">
    <source>
        <dbReference type="SAM" id="MobiDB-lite"/>
    </source>
</evidence>
<reference evidence="2 3" key="1">
    <citation type="submission" date="2020-01" db="EMBL/GenBank/DDBJ databases">
        <authorList>
            <consortium name="DOE Joint Genome Institute"/>
            <person name="Haridas S."/>
            <person name="Albert R."/>
            <person name="Binder M."/>
            <person name="Bloem J."/>
            <person name="Labutti K."/>
            <person name="Salamov A."/>
            <person name="Andreopoulos B."/>
            <person name="Baker S.E."/>
            <person name="Barry K."/>
            <person name="Bills G."/>
            <person name="Bluhm B.H."/>
            <person name="Cannon C."/>
            <person name="Castanera R."/>
            <person name="Culley D.E."/>
            <person name="Daum C."/>
            <person name="Ezra D."/>
            <person name="Gonzalez J.B."/>
            <person name="Henrissat B."/>
            <person name="Kuo A."/>
            <person name="Liang C."/>
            <person name="Lipzen A."/>
            <person name="Lutzoni F."/>
            <person name="Magnuson J."/>
            <person name="Mondo S."/>
            <person name="Nolan M."/>
            <person name="Ohm R."/>
            <person name="Pangilinan J."/>
            <person name="Park H.-J.H."/>
            <person name="Ramirez L."/>
            <person name="Alfaro M."/>
            <person name="Sun H."/>
            <person name="Tritt A."/>
            <person name="Yoshinaga Y."/>
            <person name="Zwiers L.-H.L."/>
            <person name="Turgeon B.G."/>
            <person name="Goodwin S.B."/>
            <person name="Spatafora J.W."/>
            <person name="Crous P.W."/>
            <person name="Grigoriev I.V."/>
        </authorList>
    </citation>
    <scope>NUCLEOTIDE SEQUENCE [LARGE SCALE GENOMIC DNA]</scope>
    <source>
        <strain evidence="2 3">CBS 611.86</strain>
    </source>
</reference>
<comment type="caution">
    <text evidence="2">The sequence shown here is derived from an EMBL/GenBank/DDBJ whole genome shotgun (WGS) entry which is preliminary data.</text>
</comment>
<feature type="region of interest" description="Disordered" evidence="1">
    <location>
        <begin position="33"/>
        <end position="56"/>
    </location>
</feature>
<dbReference type="EMBL" id="JAADJZ010000016">
    <property type="protein sequence ID" value="KAF2869472.1"/>
    <property type="molecule type" value="Genomic_DNA"/>
</dbReference>